<dbReference type="InterPro" id="IPR005139">
    <property type="entry name" value="PCRF"/>
</dbReference>
<keyword evidence="3 5" id="KW-0648">Protein biosynthesis</keyword>
<evidence type="ECO:0000256" key="5">
    <source>
        <dbReference type="HAMAP-Rule" id="MF_00093"/>
    </source>
</evidence>
<proteinExistence type="inferred from homology"/>
<gene>
    <name evidence="5 8" type="primary">prfA</name>
    <name evidence="8" type="ORF">KQ875_02415</name>
</gene>
<evidence type="ECO:0000313" key="8">
    <source>
        <dbReference type="EMBL" id="MBU4692446.1"/>
    </source>
</evidence>
<dbReference type="SMART" id="SM00937">
    <property type="entry name" value="PCRF"/>
    <property type="match status" value="1"/>
</dbReference>
<evidence type="ECO:0000256" key="2">
    <source>
        <dbReference type="ARBA" id="ARBA00022481"/>
    </source>
</evidence>
<dbReference type="InterPro" id="IPR000352">
    <property type="entry name" value="Pep_chain_release_fac_I"/>
</dbReference>
<sequence length="365" mass="41388">MEKTMYQSLIAIKSKYEDIQNSLQKPEIYEDIKKYNSLLKQQNSIKDIYKQFSNYLELEMSYTQAKEVLKVEKDHELLELAKIEIDETQEKMTELEEELKILLLPKDENDERDVIMEIRGAAGGDEANIFAGDLFKIYQKYCDSENMKIKVIDSTFGAAGGFSQLVFSVSGEKVFSKLKFERGVHRVQRIPATETQGRVHTSTVTVTVLPAVDDDVEVEIRTQDLKIDTFRSSGAGGQSVNTTDSAVRITHIPTGIIVTSQDERSQIANRQQAMNLLKAKIYQLEVSKREAEESALRKLTGSGDRSEKIRTYNYPQDRVTDHRISFNASLKSVADGKLDLIIDALLSEEKAQKIKMIGEKQANDQ</sequence>
<accession>A0ABS6DQ39</accession>
<dbReference type="PANTHER" id="PTHR43804">
    <property type="entry name" value="LD18447P"/>
    <property type="match status" value="1"/>
</dbReference>
<name>A0ABS6DQ39_9MOLU</name>
<evidence type="ECO:0000256" key="1">
    <source>
        <dbReference type="ARBA" id="ARBA00002986"/>
    </source>
</evidence>
<dbReference type="Pfam" id="PF03462">
    <property type="entry name" value="PCRF"/>
    <property type="match status" value="1"/>
</dbReference>
<evidence type="ECO:0000256" key="4">
    <source>
        <dbReference type="ARBA" id="ARBA00050039"/>
    </source>
</evidence>
<dbReference type="Pfam" id="PF00472">
    <property type="entry name" value="RF-1"/>
    <property type="match status" value="1"/>
</dbReference>
<dbReference type="NCBIfam" id="NF001859">
    <property type="entry name" value="PRK00591.1"/>
    <property type="match status" value="1"/>
</dbReference>
<dbReference type="EMBL" id="JAHMHH010000002">
    <property type="protein sequence ID" value="MBU4692446.1"/>
    <property type="molecule type" value="Genomic_DNA"/>
</dbReference>
<feature type="domain" description="Prokaryotic-type class I peptide chain release factors" evidence="7">
    <location>
        <begin position="231"/>
        <end position="247"/>
    </location>
</feature>
<evidence type="ECO:0000256" key="6">
    <source>
        <dbReference type="SAM" id="Coils"/>
    </source>
</evidence>
<keyword evidence="9" id="KW-1185">Reference proteome</keyword>
<protein>
    <recommendedName>
        <fullName evidence="4 5">Peptide chain release factor 1</fullName>
        <shortName evidence="5">RF-1</shortName>
    </recommendedName>
</protein>
<organism evidence="8 9">
    <name type="scientific">Mycoplasma zalophi</name>
    <dbReference type="NCBI Taxonomy" id="191287"/>
    <lineage>
        <taxon>Bacteria</taxon>
        <taxon>Bacillati</taxon>
        <taxon>Mycoplasmatota</taxon>
        <taxon>Mollicutes</taxon>
        <taxon>Mycoplasmataceae</taxon>
        <taxon>Mycoplasma</taxon>
    </lineage>
</organism>
<dbReference type="HAMAP" id="MF_00093">
    <property type="entry name" value="Rel_fac_1"/>
    <property type="match status" value="1"/>
</dbReference>
<evidence type="ECO:0000259" key="7">
    <source>
        <dbReference type="PROSITE" id="PS00745"/>
    </source>
</evidence>
<dbReference type="RefSeq" id="WP_216489041.1">
    <property type="nucleotide sequence ID" value="NZ_JAHMHH010000002.1"/>
</dbReference>
<keyword evidence="2 5" id="KW-0488">Methylation</keyword>
<dbReference type="PROSITE" id="PS00745">
    <property type="entry name" value="RF_PROK_I"/>
    <property type="match status" value="1"/>
</dbReference>
<dbReference type="PANTHER" id="PTHR43804:SF7">
    <property type="entry name" value="LD18447P"/>
    <property type="match status" value="1"/>
</dbReference>
<comment type="subcellular location">
    <subcellularLocation>
        <location evidence="5">Cytoplasm</location>
    </subcellularLocation>
</comment>
<comment type="similarity">
    <text evidence="5">Belongs to the prokaryotic/mitochondrial release factor family.</text>
</comment>
<dbReference type="Proteomes" id="UP000718793">
    <property type="component" value="Unassembled WGS sequence"/>
</dbReference>
<dbReference type="InterPro" id="IPR004373">
    <property type="entry name" value="RF-1"/>
</dbReference>
<feature type="coiled-coil region" evidence="6">
    <location>
        <begin position="71"/>
        <end position="98"/>
    </location>
</feature>
<comment type="caution">
    <text evidence="8">The sequence shown here is derived from an EMBL/GenBank/DDBJ whole genome shotgun (WGS) entry which is preliminary data.</text>
</comment>
<comment type="PTM">
    <text evidence="5">Methylated by PrmC. Methylation increases the termination efficiency of RF1.</text>
</comment>
<dbReference type="InterPro" id="IPR050057">
    <property type="entry name" value="Prokaryotic/Mito_RF"/>
</dbReference>
<evidence type="ECO:0000256" key="3">
    <source>
        <dbReference type="ARBA" id="ARBA00022917"/>
    </source>
</evidence>
<evidence type="ECO:0000313" key="9">
    <source>
        <dbReference type="Proteomes" id="UP000718793"/>
    </source>
</evidence>
<comment type="function">
    <text evidence="1 5">Peptide chain release factor 1 directs the termination of translation in response to the peptide chain termination codons UAG and UAA.</text>
</comment>
<dbReference type="NCBIfam" id="TIGR00019">
    <property type="entry name" value="prfA"/>
    <property type="match status" value="1"/>
</dbReference>
<reference evidence="8" key="1">
    <citation type="submission" date="2021-06" db="EMBL/GenBank/DDBJ databases">
        <title>Novel Mycoplasma species detected in California sea lions (Zalophus californianus) from the USA.</title>
        <authorList>
            <person name="Volokhov D.V."/>
            <person name="Furtak V.A."/>
            <person name="Zagorodnyaya T.A."/>
        </authorList>
    </citation>
    <scope>NUCLEOTIDE SEQUENCE [LARGE SCALE GENOMIC DNA]</scope>
    <source>
        <strain evidence="8">CSL 5346</strain>
    </source>
</reference>
<feature type="modified residue" description="N5-methylglutamine" evidence="5">
    <location>
        <position position="238"/>
    </location>
</feature>
<keyword evidence="6" id="KW-0175">Coiled coil</keyword>
<keyword evidence="5" id="KW-0963">Cytoplasm</keyword>